<gene>
    <name evidence="3" type="ORF">FYJ74_02195</name>
</gene>
<reference evidence="3 4" key="1">
    <citation type="submission" date="2019-08" db="EMBL/GenBank/DDBJ databases">
        <title>In-depth cultivation of the pig gut microbiome towards novel bacterial diversity and tailored functional studies.</title>
        <authorList>
            <person name="Wylensek D."/>
            <person name="Hitch T.C.A."/>
            <person name="Clavel T."/>
        </authorList>
    </citation>
    <scope>NUCLEOTIDE SEQUENCE [LARGE SCALE GENOMIC DNA]</scope>
    <source>
        <strain evidence="3 4">SM-530-WT-4B</strain>
    </source>
</reference>
<evidence type="ECO:0000259" key="2">
    <source>
        <dbReference type="SMART" id="SM00893"/>
    </source>
</evidence>
<dbReference type="InterPro" id="IPR012255">
    <property type="entry name" value="ETF_b"/>
</dbReference>
<dbReference type="PANTHER" id="PTHR21294">
    <property type="entry name" value="ELECTRON TRANSFER FLAVOPROTEIN BETA-SUBUNIT"/>
    <property type="match status" value="1"/>
</dbReference>
<evidence type="ECO:0000313" key="3">
    <source>
        <dbReference type="EMBL" id="MST54863.1"/>
    </source>
</evidence>
<dbReference type="Pfam" id="PF01012">
    <property type="entry name" value="ETF"/>
    <property type="match status" value="1"/>
</dbReference>
<protein>
    <submittedName>
        <fullName evidence="3">Electron transfer flavoprotein subunit beta/FixA family protein</fullName>
    </submittedName>
</protein>
<dbReference type="EMBL" id="VUNH01000002">
    <property type="protein sequence ID" value="MST54863.1"/>
    <property type="molecule type" value="Genomic_DNA"/>
</dbReference>
<comment type="caution">
    <text evidence="3">The sequence shown here is derived from an EMBL/GenBank/DDBJ whole genome shotgun (WGS) entry which is preliminary data.</text>
</comment>
<feature type="region of interest" description="Disordered" evidence="1">
    <location>
        <begin position="206"/>
        <end position="232"/>
    </location>
</feature>
<proteinExistence type="predicted"/>
<organism evidence="3 4">
    <name type="scientific">Pyramidobacter porci</name>
    <dbReference type="NCBI Taxonomy" id="2605789"/>
    <lineage>
        <taxon>Bacteria</taxon>
        <taxon>Thermotogati</taxon>
        <taxon>Synergistota</taxon>
        <taxon>Synergistia</taxon>
        <taxon>Synergistales</taxon>
        <taxon>Dethiosulfovibrionaceae</taxon>
        <taxon>Pyramidobacter</taxon>
    </lineage>
</organism>
<sequence length="261" mass="28323">MKILVFVKQVPDTDDVTLDPKTGRLVREGVESKLNPVDANAVEAAVQLKEKYGGTIGVVSMGLPQAEDVLKKALALGCDESYLLSDRPLGGADTLATAYTLSLAARRIGGYDLLLFGRNAVDGDTAQTGPATAAFLGIPQITLASSIDVEDGWVVCERRLEDCTQKVRARMPALVTVTAEMNKPRYPKPIDIMKALKKPRHTWTAQDLGADPSRIGMNGSPTSTRGLMEPPKRKADTKYFQGQPREIAMQIADLLHNEHLI</sequence>
<name>A0A6L5Y9I8_9BACT</name>
<dbReference type="InterPro" id="IPR033948">
    <property type="entry name" value="ETF_beta_N"/>
</dbReference>
<dbReference type="CDD" id="cd01714">
    <property type="entry name" value="ETF_beta"/>
    <property type="match status" value="1"/>
</dbReference>
<dbReference type="RefSeq" id="WP_154527981.1">
    <property type="nucleotide sequence ID" value="NZ_VUNH01000002.1"/>
</dbReference>
<dbReference type="AlphaFoldDB" id="A0A6L5Y9I8"/>
<dbReference type="PIRSF" id="PIRSF000090">
    <property type="entry name" value="Beta-ETF"/>
    <property type="match status" value="1"/>
</dbReference>
<dbReference type="PANTHER" id="PTHR21294:SF17">
    <property type="entry name" value="PROTEIN FIXA"/>
    <property type="match status" value="1"/>
</dbReference>
<dbReference type="Proteomes" id="UP000473699">
    <property type="component" value="Unassembled WGS sequence"/>
</dbReference>
<feature type="domain" description="Electron transfer flavoprotein alpha/beta-subunit N-terminal" evidence="2">
    <location>
        <begin position="22"/>
        <end position="212"/>
    </location>
</feature>
<dbReference type="InterPro" id="IPR014730">
    <property type="entry name" value="ETF_a/b_N"/>
</dbReference>
<accession>A0A6L5Y9I8</accession>
<dbReference type="Gene3D" id="3.40.50.620">
    <property type="entry name" value="HUPs"/>
    <property type="match status" value="1"/>
</dbReference>
<dbReference type="GO" id="GO:0009055">
    <property type="term" value="F:electron transfer activity"/>
    <property type="evidence" value="ECO:0007669"/>
    <property type="project" value="InterPro"/>
</dbReference>
<evidence type="ECO:0000256" key="1">
    <source>
        <dbReference type="SAM" id="MobiDB-lite"/>
    </source>
</evidence>
<dbReference type="InterPro" id="IPR014729">
    <property type="entry name" value="Rossmann-like_a/b/a_fold"/>
</dbReference>
<evidence type="ECO:0000313" key="4">
    <source>
        <dbReference type="Proteomes" id="UP000473699"/>
    </source>
</evidence>
<dbReference type="SMART" id="SM00893">
    <property type="entry name" value="ETF"/>
    <property type="match status" value="1"/>
</dbReference>
<keyword evidence="4" id="KW-1185">Reference proteome</keyword>
<dbReference type="SUPFAM" id="SSF52402">
    <property type="entry name" value="Adenine nucleotide alpha hydrolases-like"/>
    <property type="match status" value="1"/>
</dbReference>